<proteinExistence type="predicted"/>
<accession>A0A9Q1GJN5</accession>
<organism evidence="2 3">
    <name type="scientific">Carnegiea gigantea</name>
    <dbReference type="NCBI Taxonomy" id="171969"/>
    <lineage>
        <taxon>Eukaryota</taxon>
        <taxon>Viridiplantae</taxon>
        <taxon>Streptophyta</taxon>
        <taxon>Embryophyta</taxon>
        <taxon>Tracheophyta</taxon>
        <taxon>Spermatophyta</taxon>
        <taxon>Magnoliopsida</taxon>
        <taxon>eudicotyledons</taxon>
        <taxon>Gunneridae</taxon>
        <taxon>Pentapetalae</taxon>
        <taxon>Caryophyllales</taxon>
        <taxon>Cactineae</taxon>
        <taxon>Cactaceae</taxon>
        <taxon>Cactoideae</taxon>
        <taxon>Echinocereeae</taxon>
        <taxon>Carnegiea</taxon>
    </lineage>
</organism>
<dbReference type="EMBL" id="JAKOGI010003426">
    <property type="protein sequence ID" value="KAJ8420444.1"/>
    <property type="molecule type" value="Genomic_DNA"/>
</dbReference>
<sequence length="352" mass="38843">MKLVDDRWVIKGNRQQLGERHLLFSVGRFLPESRGCDPQMTGFSIAEGQTIRLPRPPPKKGQILQSRLDDPQSIAASLPLLFSPALSASCHLFWSCALGLEGHEPCPHLICIKQNESQHRFFTMAITKPGLLLKQYHPKSPVSLGALWAAEGTASRGPTSLTVGAPENSGPSATISTTNPSDARPFLLSTDLPGANHPLRDEELVDAPSEDELLDELSEEELDDNPPEVELELVEATSAPRRPDAWSRLGLHYSSNLKISYVICYRDLSGIRHLHLYAEDTRGRGILTAGPRGRARFKKGHYIGNLFGFPTLILSRDASYHSTIDKGREARELWVSALYLGACQPFRNIPTG</sequence>
<evidence type="ECO:0000313" key="3">
    <source>
        <dbReference type="Proteomes" id="UP001153076"/>
    </source>
</evidence>
<evidence type="ECO:0000313" key="2">
    <source>
        <dbReference type="EMBL" id="KAJ8420444.1"/>
    </source>
</evidence>
<gene>
    <name evidence="2" type="ORF">Cgig2_015293</name>
</gene>
<reference evidence="2" key="1">
    <citation type="submission" date="2022-04" db="EMBL/GenBank/DDBJ databases">
        <title>Carnegiea gigantea Genome sequencing and assembly v2.</title>
        <authorList>
            <person name="Copetti D."/>
            <person name="Sanderson M.J."/>
            <person name="Burquez A."/>
            <person name="Wojciechowski M.F."/>
        </authorList>
    </citation>
    <scope>NUCLEOTIDE SEQUENCE</scope>
    <source>
        <strain evidence="2">SGP5-SGP5p</strain>
        <tissue evidence="2">Aerial part</tissue>
    </source>
</reference>
<keyword evidence="3" id="KW-1185">Reference proteome</keyword>
<feature type="region of interest" description="Disordered" evidence="1">
    <location>
        <begin position="155"/>
        <end position="181"/>
    </location>
</feature>
<dbReference type="Proteomes" id="UP001153076">
    <property type="component" value="Unassembled WGS sequence"/>
</dbReference>
<dbReference type="AlphaFoldDB" id="A0A9Q1GJN5"/>
<comment type="caution">
    <text evidence="2">The sequence shown here is derived from an EMBL/GenBank/DDBJ whole genome shotgun (WGS) entry which is preliminary data.</text>
</comment>
<evidence type="ECO:0000256" key="1">
    <source>
        <dbReference type="SAM" id="MobiDB-lite"/>
    </source>
</evidence>
<name>A0A9Q1GJN5_9CARY</name>
<feature type="compositionally biased region" description="Polar residues" evidence="1">
    <location>
        <begin position="169"/>
        <end position="181"/>
    </location>
</feature>
<protein>
    <submittedName>
        <fullName evidence="2">Uncharacterized protein</fullName>
    </submittedName>
</protein>